<comment type="caution">
    <text evidence="2">The sequence shown here is derived from an EMBL/GenBank/DDBJ whole genome shotgun (WGS) entry which is preliminary data.</text>
</comment>
<organism evidence="2 3">
    <name type="scientific">candidate division WOR-3 bacterium 4484_18</name>
    <dbReference type="NCBI Taxonomy" id="2020626"/>
    <lineage>
        <taxon>Bacteria</taxon>
        <taxon>Bacteria division WOR-3</taxon>
    </lineage>
</organism>
<dbReference type="SMART" id="SM00834">
    <property type="entry name" value="CxxC_CXXC_SSSS"/>
    <property type="match status" value="1"/>
</dbReference>
<feature type="domain" description="Putative regulatory protein FmdB zinc ribbon" evidence="1">
    <location>
        <begin position="1"/>
        <end position="42"/>
    </location>
</feature>
<protein>
    <submittedName>
        <fullName evidence="2">FmdB family transcriptional regulator</fullName>
    </submittedName>
</protein>
<dbReference type="Pfam" id="PF09723">
    <property type="entry name" value="Zn_ribbon_8"/>
    <property type="match status" value="1"/>
</dbReference>
<evidence type="ECO:0000313" key="2">
    <source>
        <dbReference type="EMBL" id="OYV02959.1"/>
    </source>
</evidence>
<dbReference type="Gene3D" id="2.20.28.30">
    <property type="entry name" value="RNA polymerase ii, chain L"/>
    <property type="match status" value="1"/>
</dbReference>
<dbReference type="Proteomes" id="UP000216312">
    <property type="component" value="Unassembled WGS sequence"/>
</dbReference>
<evidence type="ECO:0000259" key="1">
    <source>
        <dbReference type="SMART" id="SM00834"/>
    </source>
</evidence>
<dbReference type="InterPro" id="IPR013429">
    <property type="entry name" value="Regulatory_FmdB_Zinc_ribbon"/>
</dbReference>
<sequence length="72" mass="7953">MPTYEFKCNACNHKFELFISMNERDKVRCPKCGSSDVTQLLTGCYIKGTSSTCASCTQTTCSTCPLIKKANN</sequence>
<gene>
    <name evidence="2" type="ORF">CGW93_03060</name>
</gene>
<reference evidence="3" key="1">
    <citation type="submission" date="2017-07" db="EMBL/GenBank/DDBJ databases">
        <title>Novel pathways for hydrocarbon cycling and metabolic interdependencies in hydrothermal sediment communities.</title>
        <authorList>
            <person name="Dombrowski N."/>
            <person name="Seitz K."/>
            <person name="Teske A."/>
            <person name="Baker B."/>
        </authorList>
    </citation>
    <scope>NUCLEOTIDE SEQUENCE [LARGE SCALE GENOMIC DNA]</scope>
</reference>
<proteinExistence type="predicted"/>
<dbReference type="EMBL" id="NMUJ01000033">
    <property type="protein sequence ID" value="OYV02959.1"/>
    <property type="molecule type" value="Genomic_DNA"/>
</dbReference>
<accession>A0A257LTZ8</accession>
<name>A0A257LTZ8_UNCW3</name>
<evidence type="ECO:0000313" key="3">
    <source>
        <dbReference type="Proteomes" id="UP000216312"/>
    </source>
</evidence>
<dbReference type="NCBIfam" id="TIGR02605">
    <property type="entry name" value="CxxC_CxxC_SSSS"/>
    <property type="match status" value="1"/>
</dbReference>
<dbReference type="AlphaFoldDB" id="A0A257LTZ8"/>